<evidence type="ECO:0000313" key="5">
    <source>
        <dbReference type="EMBL" id="KAJ3730157.1"/>
    </source>
</evidence>
<reference evidence="5" key="1">
    <citation type="submission" date="2022-08" db="EMBL/GenBank/DDBJ databases">
        <authorList>
            <consortium name="DOE Joint Genome Institute"/>
            <person name="Min B."/>
            <person name="Sierra-Patev S."/>
            <person name="Naranjo-Ortiz M."/>
            <person name="Looney B."/>
            <person name="Konkel Z."/>
            <person name="Slot J.C."/>
            <person name="Sakamoto Y."/>
            <person name="Steenwyk J.L."/>
            <person name="Rokas A."/>
            <person name="Carro J."/>
            <person name="Camarero S."/>
            <person name="Ferreira P."/>
            <person name="Molpeceres G."/>
            <person name="Ruiz-duenas F.J."/>
            <person name="Serrano A."/>
            <person name="Henrissat B."/>
            <person name="Drula E."/>
            <person name="Hughes K.W."/>
            <person name="Mata J.L."/>
            <person name="Ishikawa N.K."/>
            <person name="Vargas-Isla R."/>
            <person name="Ushijima S."/>
            <person name="Smith C.A."/>
            <person name="Ahrendt S."/>
            <person name="Andreopoulos W."/>
            <person name="He G."/>
            <person name="LaButti K."/>
            <person name="Lipzen A."/>
            <person name="Ng V."/>
            <person name="Riley R."/>
            <person name="Sandor L."/>
            <person name="Barry K."/>
            <person name="Martinez A.T."/>
            <person name="Xiao Y."/>
            <person name="Gibbons J.G."/>
            <person name="Terashima K."/>
            <person name="Hibbett D.S."/>
            <person name="Grigoriev I.V."/>
        </authorList>
    </citation>
    <scope>NUCLEOTIDE SEQUENCE</scope>
    <source>
        <strain evidence="5">ET3784</strain>
    </source>
</reference>
<keyword evidence="6" id="KW-1185">Reference proteome</keyword>
<feature type="compositionally biased region" description="Basic and acidic residues" evidence="3">
    <location>
        <begin position="216"/>
        <end position="232"/>
    </location>
</feature>
<evidence type="ECO:0000256" key="3">
    <source>
        <dbReference type="SAM" id="MobiDB-lite"/>
    </source>
</evidence>
<reference evidence="5" key="2">
    <citation type="journal article" date="2023" name="Proc. Natl. Acad. Sci. U.S.A.">
        <title>A global phylogenomic analysis of the shiitake genus Lentinula.</title>
        <authorList>
            <person name="Sierra-Patev S."/>
            <person name="Min B."/>
            <person name="Naranjo-Ortiz M."/>
            <person name="Looney B."/>
            <person name="Konkel Z."/>
            <person name="Slot J.C."/>
            <person name="Sakamoto Y."/>
            <person name="Steenwyk J.L."/>
            <person name="Rokas A."/>
            <person name="Carro J."/>
            <person name="Camarero S."/>
            <person name="Ferreira P."/>
            <person name="Molpeceres G."/>
            <person name="Ruiz-Duenas F.J."/>
            <person name="Serrano A."/>
            <person name="Henrissat B."/>
            <person name="Drula E."/>
            <person name="Hughes K.W."/>
            <person name="Mata J.L."/>
            <person name="Ishikawa N.K."/>
            <person name="Vargas-Isla R."/>
            <person name="Ushijima S."/>
            <person name="Smith C.A."/>
            <person name="Donoghue J."/>
            <person name="Ahrendt S."/>
            <person name="Andreopoulos W."/>
            <person name="He G."/>
            <person name="LaButti K."/>
            <person name="Lipzen A."/>
            <person name="Ng V."/>
            <person name="Riley R."/>
            <person name="Sandor L."/>
            <person name="Barry K."/>
            <person name="Martinez A.T."/>
            <person name="Xiao Y."/>
            <person name="Gibbons J.G."/>
            <person name="Terashima K."/>
            <person name="Grigoriev I.V."/>
            <person name="Hibbett D."/>
        </authorList>
    </citation>
    <scope>NUCLEOTIDE SEQUENCE</scope>
    <source>
        <strain evidence="5">ET3784</strain>
    </source>
</reference>
<keyword evidence="1" id="KW-0547">Nucleotide-binding</keyword>
<dbReference type="InterPro" id="IPR027417">
    <property type="entry name" value="P-loop_NTPase"/>
</dbReference>
<dbReference type="AlphaFoldDB" id="A0AA38MYE9"/>
<name>A0AA38MYE9_9AGAR</name>
<feature type="domain" description="SNF2 N-terminal" evidence="4">
    <location>
        <begin position="6"/>
        <end position="136"/>
    </location>
</feature>
<evidence type="ECO:0000256" key="2">
    <source>
        <dbReference type="ARBA" id="ARBA00022840"/>
    </source>
</evidence>
<dbReference type="EMBL" id="JANVFO010000035">
    <property type="protein sequence ID" value="KAJ3730157.1"/>
    <property type="molecule type" value="Genomic_DNA"/>
</dbReference>
<dbReference type="Proteomes" id="UP001176059">
    <property type="component" value="Unassembled WGS sequence"/>
</dbReference>
<evidence type="ECO:0000256" key="1">
    <source>
        <dbReference type="ARBA" id="ARBA00022741"/>
    </source>
</evidence>
<organism evidence="5 6">
    <name type="scientific">Lentinula guzmanii</name>
    <dbReference type="NCBI Taxonomy" id="2804957"/>
    <lineage>
        <taxon>Eukaryota</taxon>
        <taxon>Fungi</taxon>
        <taxon>Dikarya</taxon>
        <taxon>Basidiomycota</taxon>
        <taxon>Agaricomycotina</taxon>
        <taxon>Agaricomycetes</taxon>
        <taxon>Agaricomycetidae</taxon>
        <taxon>Agaricales</taxon>
        <taxon>Marasmiineae</taxon>
        <taxon>Omphalotaceae</taxon>
        <taxon>Lentinula</taxon>
    </lineage>
</organism>
<keyword evidence="2" id="KW-0067">ATP-binding</keyword>
<dbReference type="Pfam" id="PF00176">
    <property type="entry name" value="SNF2-rel_dom"/>
    <property type="match status" value="1"/>
</dbReference>
<dbReference type="PANTHER" id="PTHR10799">
    <property type="entry name" value="SNF2/RAD54 HELICASE FAMILY"/>
    <property type="match status" value="1"/>
</dbReference>
<dbReference type="InterPro" id="IPR038718">
    <property type="entry name" value="SNF2-like_sf"/>
</dbReference>
<dbReference type="Gene3D" id="3.40.50.10810">
    <property type="entry name" value="Tandem AAA-ATPase domain"/>
    <property type="match status" value="1"/>
</dbReference>
<gene>
    <name evidence="5" type="ORF">DFJ43DRAFT_1190231</name>
</gene>
<evidence type="ECO:0000259" key="4">
    <source>
        <dbReference type="Pfam" id="PF00176"/>
    </source>
</evidence>
<comment type="caution">
    <text evidence="5">The sequence shown here is derived from an EMBL/GenBank/DDBJ whole genome shotgun (WGS) entry which is preliminary data.</text>
</comment>
<dbReference type="GO" id="GO:0005524">
    <property type="term" value="F:ATP binding"/>
    <property type="evidence" value="ECO:0007669"/>
    <property type="project" value="InterPro"/>
</dbReference>
<dbReference type="InterPro" id="IPR000330">
    <property type="entry name" value="SNF2_N"/>
</dbReference>
<sequence length="360" mass="40001">MGANPGIALLDEVGLGKTMEAIAGIGLLQTLHKVKRDWKPESGLDKLPACIRTAETFGGRAEGIPDAPHLIVVPTNLIDQWASELRRFMNPKAVDLIVVSTNAKKWQSDMRRLESSPQPRYRRVVLVTHKIVQRMFRLKSWRLWQTKSNLSRDSDINFRDTPFSAIRGDRFGGESGGMAQLLTNYVILEISLMPIAGLIEFGPAHPADNFGRSRKREPPEHGPRSPHFEKTNKANIGQRADIVVPAEHHETQDRIIPIEVLGNPDVLREYNATSIAGQPVLDEKVLVHTTFAKYHPFMIDALKIVGVNAVSINGAVPQAQRGYKGQKTACRGHPLGLGSAYLGRRFPRRAELTTSRSARV</sequence>
<proteinExistence type="predicted"/>
<protein>
    <recommendedName>
        <fullName evidence="4">SNF2 N-terminal domain-containing protein</fullName>
    </recommendedName>
</protein>
<dbReference type="SUPFAM" id="SSF52540">
    <property type="entry name" value="P-loop containing nucleoside triphosphate hydrolases"/>
    <property type="match status" value="1"/>
</dbReference>
<accession>A0AA38MYE9</accession>
<evidence type="ECO:0000313" key="6">
    <source>
        <dbReference type="Proteomes" id="UP001176059"/>
    </source>
</evidence>
<feature type="region of interest" description="Disordered" evidence="3">
    <location>
        <begin position="209"/>
        <end position="234"/>
    </location>
</feature>